<dbReference type="EMBL" id="CP117826">
    <property type="protein sequence ID" value="XCC61696.1"/>
    <property type="molecule type" value="Genomic_DNA"/>
</dbReference>
<evidence type="ECO:0000256" key="1">
    <source>
        <dbReference type="ARBA" id="ARBA00023125"/>
    </source>
</evidence>
<dbReference type="RefSeq" id="WP_353423094.1">
    <property type="nucleotide sequence ID" value="NZ_CP117826.1"/>
</dbReference>
<dbReference type="PROSITE" id="PS50943">
    <property type="entry name" value="HTH_CROC1"/>
    <property type="match status" value="1"/>
</dbReference>
<dbReference type="PANTHER" id="PTHR46558">
    <property type="entry name" value="TRACRIPTIONAL REGULATORY PROTEIN-RELATED-RELATED"/>
    <property type="match status" value="1"/>
</dbReference>
<dbReference type="Gene3D" id="1.10.260.40">
    <property type="entry name" value="lambda repressor-like DNA-binding domains"/>
    <property type="match status" value="1"/>
</dbReference>
<dbReference type="Pfam" id="PF01381">
    <property type="entry name" value="HTH_3"/>
    <property type="match status" value="1"/>
</dbReference>
<accession>A0AAU8A787</accession>
<dbReference type="PANTHER" id="PTHR46558:SF4">
    <property type="entry name" value="DNA-BIDING PHAGE PROTEIN"/>
    <property type="match status" value="1"/>
</dbReference>
<organism evidence="3">
    <name type="scientific">Christensenella massiliensis</name>
    <dbReference type="NCBI Taxonomy" id="1805714"/>
    <lineage>
        <taxon>Bacteria</taxon>
        <taxon>Bacillati</taxon>
        <taxon>Bacillota</taxon>
        <taxon>Clostridia</taxon>
        <taxon>Christensenellales</taxon>
        <taxon>Christensenellaceae</taxon>
        <taxon>Christensenella</taxon>
    </lineage>
</organism>
<sequence length="69" mass="8301">MILNMRVMRKRKKWTQEYVAQKIGLTRTAVHDIETGKQKPSYKVLVSLEDLFKMSHRKLFKQVDETYTK</sequence>
<dbReference type="InterPro" id="IPR001387">
    <property type="entry name" value="Cro/C1-type_HTH"/>
</dbReference>
<evidence type="ECO:0000313" key="3">
    <source>
        <dbReference type="EMBL" id="XCC61696.1"/>
    </source>
</evidence>
<proteinExistence type="predicted"/>
<gene>
    <name evidence="3" type="ORF">PUP29_09180</name>
</gene>
<protein>
    <submittedName>
        <fullName evidence="3">Helix-turn-helix transcriptional regulator</fullName>
    </submittedName>
</protein>
<dbReference type="SMART" id="SM00530">
    <property type="entry name" value="HTH_XRE"/>
    <property type="match status" value="1"/>
</dbReference>
<dbReference type="SUPFAM" id="SSF47413">
    <property type="entry name" value="lambda repressor-like DNA-binding domains"/>
    <property type="match status" value="1"/>
</dbReference>
<dbReference type="GO" id="GO:0003677">
    <property type="term" value="F:DNA binding"/>
    <property type="evidence" value="ECO:0007669"/>
    <property type="project" value="UniProtKB-KW"/>
</dbReference>
<keyword evidence="1" id="KW-0238">DNA-binding</keyword>
<dbReference type="InterPro" id="IPR010982">
    <property type="entry name" value="Lambda_DNA-bd_dom_sf"/>
</dbReference>
<name>A0AAU8A787_9FIRM</name>
<feature type="domain" description="HTH cro/C1-type" evidence="2">
    <location>
        <begin position="5"/>
        <end position="59"/>
    </location>
</feature>
<dbReference type="AlphaFoldDB" id="A0AAU8A787"/>
<dbReference type="CDD" id="cd00093">
    <property type="entry name" value="HTH_XRE"/>
    <property type="match status" value="1"/>
</dbReference>
<reference evidence="3" key="1">
    <citation type="submission" date="2023-02" db="EMBL/GenBank/DDBJ databases">
        <title>Gut commensal Christensenella minuta modulates host metabolism via a new class of secondary bile acids.</title>
        <authorList>
            <person name="Liu C."/>
        </authorList>
    </citation>
    <scope>NUCLEOTIDE SEQUENCE</scope>
    <source>
        <strain evidence="3">CA70</strain>
    </source>
</reference>
<evidence type="ECO:0000259" key="2">
    <source>
        <dbReference type="PROSITE" id="PS50943"/>
    </source>
</evidence>